<dbReference type="GO" id="GO:0038098">
    <property type="term" value="P:sequestering of BMP from receptor via BMP binding"/>
    <property type="evidence" value="ECO:0007669"/>
    <property type="project" value="TreeGrafter"/>
</dbReference>
<evidence type="ECO:0000313" key="7">
    <source>
        <dbReference type="Proteomes" id="UP000050761"/>
    </source>
</evidence>
<evidence type="ECO:0000256" key="3">
    <source>
        <dbReference type="ARBA" id="ARBA00022729"/>
    </source>
</evidence>
<name>A0A183FJL1_HELPZ</name>
<dbReference type="OrthoDB" id="10061784at2759"/>
<keyword evidence="2" id="KW-0964">Secreted</keyword>
<evidence type="ECO:0000256" key="1">
    <source>
        <dbReference type="ARBA" id="ARBA00004613"/>
    </source>
</evidence>
<feature type="domain" description="DAN" evidence="5">
    <location>
        <begin position="137"/>
        <end position="221"/>
    </location>
</feature>
<keyword evidence="3" id="KW-0732">Signal</keyword>
<dbReference type="EMBL" id="UZAH01025838">
    <property type="protein sequence ID" value="VDO71389.1"/>
    <property type="molecule type" value="Genomic_DNA"/>
</dbReference>
<accession>A0A3P7Y216</accession>
<dbReference type="GO" id="GO:0009887">
    <property type="term" value="P:animal organ morphogenesis"/>
    <property type="evidence" value="ECO:0007669"/>
    <property type="project" value="TreeGrafter"/>
</dbReference>
<sequence length="229" mass="25432">MLHFLTTPHDGVTTITSALCRHRMAPGEGLEETSVACRPAAGETPSDAAEPLSVADGYIHFSVANDSQFREKSRKAFESLISEPRRQQFSSQEIIFRPHADVGDALEKKERKPGRRKPLIEGRNQALISLKDPLTREVQRCETAKFRQRVKAPGCLTKVIVNRYCHGTCASYYIPRLNSKKLKAVFKSCAACVPRDYDAVNVTLDCPGQDPPQITKSIVKVGHLVEGMK</sequence>
<dbReference type="AlphaFoldDB" id="A0A183FJL1"/>
<dbReference type="InterPro" id="IPR029034">
    <property type="entry name" value="Cystine-knot_cytokine"/>
</dbReference>
<comment type="subcellular location">
    <subcellularLocation>
        <location evidence="1">Secreted</location>
    </subcellularLocation>
</comment>
<dbReference type="PANTHER" id="PTHR15283:SF4">
    <property type="entry name" value="BURSICON"/>
    <property type="match status" value="1"/>
</dbReference>
<evidence type="ECO:0000256" key="2">
    <source>
        <dbReference type="ARBA" id="ARBA00022525"/>
    </source>
</evidence>
<proteinExistence type="predicted"/>
<organism evidence="7 8">
    <name type="scientific">Heligmosomoides polygyrus</name>
    <name type="common">Parasitic roundworm</name>
    <dbReference type="NCBI Taxonomy" id="6339"/>
    <lineage>
        <taxon>Eukaryota</taxon>
        <taxon>Metazoa</taxon>
        <taxon>Ecdysozoa</taxon>
        <taxon>Nematoda</taxon>
        <taxon>Chromadorea</taxon>
        <taxon>Rhabditida</taxon>
        <taxon>Rhabditina</taxon>
        <taxon>Rhabditomorpha</taxon>
        <taxon>Strongyloidea</taxon>
        <taxon>Heligmosomidae</taxon>
        <taxon>Heligmosomoides</taxon>
    </lineage>
</organism>
<dbReference type="WBParaSite" id="HPBE_0000722401-mRNA-1">
    <property type="protein sequence ID" value="HPBE_0000722401-mRNA-1"/>
    <property type="gene ID" value="HPBE_0000722401"/>
</dbReference>
<evidence type="ECO:0000313" key="8">
    <source>
        <dbReference type="WBParaSite" id="HPBE_0000722401-mRNA-1"/>
    </source>
</evidence>
<dbReference type="Proteomes" id="UP000050761">
    <property type="component" value="Unassembled WGS sequence"/>
</dbReference>
<evidence type="ECO:0000313" key="6">
    <source>
        <dbReference type="EMBL" id="VDO71389.1"/>
    </source>
</evidence>
<keyword evidence="4" id="KW-1015">Disulfide bond</keyword>
<gene>
    <name evidence="6" type="ORF">HPBE_LOCUS7225</name>
</gene>
<reference evidence="8" key="2">
    <citation type="submission" date="2019-09" db="UniProtKB">
        <authorList>
            <consortium name="WormBaseParasite"/>
        </authorList>
    </citation>
    <scope>IDENTIFICATION</scope>
</reference>
<protein>
    <submittedName>
        <fullName evidence="8">DAN domain-containing protein</fullName>
    </submittedName>
</protein>
<accession>A0A183FJL1</accession>
<dbReference type="InterPro" id="IPR004133">
    <property type="entry name" value="DAN_dom"/>
</dbReference>
<keyword evidence="7" id="KW-1185">Reference proteome</keyword>
<dbReference type="GO" id="GO:0005615">
    <property type="term" value="C:extracellular space"/>
    <property type="evidence" value="ECO:0007669"/>
    <property type="project" value="TreeGrafter"/>
</dbReference>
<dbReference type="PANTHER" id="PTHR15283">
    <property type="entry name" value="GREMLIN 1"/>
    <property type="match status" value="1"/>
</dbReference>
<dbReference type="Pfam" id="PF03045">
    <property type="entry name" value="DAN"/>
    <property type="match status" value="1"/>
</dbReference>
<evidence type="ECO:0000259" key="5">
    <source>
        <dbReference type="Pfam" id="PF03045"/>
    </source>
</evidence>
<dbReference type="GO" id="GO:0036122">
    <property type="term" value="F:BMP binding"/>
    <property type="evidence" value="ECO:0007669"/>
    <property type="project" value="TreeGrafter"/>
</dbReference>
<dbReference type="Gene3D" id="2.10.90.10">
    <property type="entry name" value="Cystine-knot cytokines"/>
    <property type="match status" value="1"/>
</dbReference>
<dbReference type="GO" id="GO:0048018">
    <property type="term" value="F:receptor ligand activity"/>
    <property type="evidence" value="ECO:0007669"/>
    <property type="project" value="TreeGrafter"/>
</dbReference>
<evidence type="ECO:0000256" key="4">
    <source>
        <dbReference type="ARBA" id="ARBA00023157"/>
    </source>
</evidence>
<reference evidence="6 7" key="1">
    <citation type="submission" date="2018-11" db="EMBL/GenBank/DDBJ databases">
        <authorList>
            <consortium name="Pathogen Informatics"/>
        </authorList>
    </citation>
    <scope>NUCLEOTIDE SEQUENCE [LARGE SCALE GENOMIC DNA]</scope>
</reference>